<dbReference type="AlphaFoldDB" id="A0A0B0NGT4"/>
<dbReference type="SUPFAM" id="SSF57959">
    <property type="entry name" value="Leucine zipper domain"/>
    <property type="match status" value="1"/>
</dbReference>
<accession>A0A0B0NGT4</accession>
<dbReference type="GO" id="GO:0046983">
    <property type="term" value="F:protein dimerization activity"/>
    <property type="evidence" value="ECO:0007669"/>
    <property type="project" value="UniProtKB-ARBA"/>
</dbReference>
<dbReference type="EMBL" id="KN395082">
    <property type="protein sequence ID" value="KHG11029.1"/>
    <property type="molecule type" value="Genomic_DNA"/>
</dbReference>
<evidence type="ECO:0000256" key="2">
    <source>
        <dbReference type="ARBA" id="ARBA00007163"/>
    </source>
</evidence>
<proteinExistence type="inferred from homology"/>
<feature type="compositionally biased region" description="Basic and acidic residues" evidence="7">
    <location>
        <begin position="31"/>
        <end position="45"/>
    </location>
</feature>
<dbReference type="InterPro" id="IPR046347">
    <property type="entry name" value="bZIP_sf"/>
</dbReference>
<keyword evidence="3" id="KW-0805">Transcription regulation</keyword>
<evidence type="ECO:0000313" key="10">
    <source>
        <dbReference type="Proteomes" id="UP000032142"/>
    </source>
</evidence>
<keyword evidence="10" id="KW-1185">Reference proteome</keyword>
<gene>
    <name evidence="9" type="ORF">F383_12555</name>
</gene>
<dbReference type="GO" id="GO:0003700">
    <property type="term" value="F:DNA-binding transcription factor activity"/>
    <property type="evidence" value="ECO:0007669"/>
    <property type="project" value="InterPro"/>
</dbReference>
<dbReference type="CDD" id="cd14702">
    <property type="entry name" value="bZIP_plant_GBF1"/>
    <property type="match status" value="1"/>
</dbReference>
<evidence type="ECO:0000256" key="7">
    <source>
        <dbReference type="SAM" id="MobiDB-lite"/>
    </source>
</evidence>
<dbReference type="Gene3D" id="1.20.5.170">
    <property type="match status" value="1"/>
</dbReference>
<dbReference type="PANTHER" id="PTHR46408">
    <property type="entry name" value="BASIC LEUCINE ZIPPER 63"/>
    <property type="match status" value="1"/>
</dbReference>
<evidence type="ECO:0000256" key="5">
    <source>
        <dbReference type="ARBA" id="ARBA00023163"/>
    </source>
</evidence>
<dbReference type="PROSITE" id="PS00036">
    <property type="entry name" value="BZIP_BASIC"/>
    <property type="match status" value="1"/>
</dbReference>
<keyword evidence="5" id="KW-0804">Transcription</keyword>
<evidence type="ECO:0000313" key="9">
    <source>
        <dbReference type="EMBL" id="KHG11029.1"/>
    </source>
</evidence>
<dbReference type="PROSITE" id="PS50217">
    <property type="entry name" value="BZIP"/>
    <property type="match status" value="1"/>
</dbReference>
<evidence type="ECO:0000256" key="4">
    <source>
        <dbReference type="ARBA" id="ARBA00023125"/>
    </source>
</evidence>
<keyword evidence="4" id="KW-0238">DNA-binding</keyword>
<evidence type="ECO:0000256" key="1">
    <source>
        <dbReference type="ARBA" id="ARBA00004123"/>
    </source>
</evidence>
<dbReference type="InterPro" id="IPR004827">
    <property type="entry name" value="bZIP"/>
</dbReference>
<dbReference type="PANTHER" id="PTHR46408:SF8">
    <property type="entry name" value="BASIC LEUCINE ZIPPER 9"/>
    <property type="match status" value="1"/>
</dbReference>
<reference evidence="10" key="1">
    <citation type="submission" date="2014-09" db="EMBL/GenBank/DDBJ databases">
        <authorList>
            <person name="Mudge J."/>
            <person name="Ramaraj T."/>
            <person name="Lindquist I.E."/>
            <person name="Bharti A.K."/>
            <person name="Sundararajan A."/>
            <person name="Cameron C.T."/>
            <person name="Woodward J.E."/>
            <person name="May G.D."/>
            <person name="Brubaker C."/>
            <person name="Broadhvest J."/>
            <person name="Wilkins T.A."/>
        </authorList>
    </citation>
    <scope>NUCLEOTIDE SEQUENCE</scope>
    <source>
        <strain evidence="10">cv. AKA8401</strain>
    </source>
</reference>
<sequence length="197" mass="21890">MQLSLALKHMYYCHRRLPHTLILNHPSAEMSRGEVQKLSNRESARRSRKRKQEQLAELEFQAEQLRGENDSLFKQLTNAHQLIRDVGTNNRVLTSNVQALRHKVKLAEDMLAGGSFTCGLNQLVQSHLTSQQPIATNNHNLGRVVNVSPTITVQGDSSSYAGFTDMGNSPNLGLPTLDFTNSNQNNIGIGGDAMSWP</sequence>
<feature type="domain" description="BZIP" evidence="8">
    <location>
        <begin position="30"/>
        <end position="76"/>
    </location>
</feature>
<organism evidence="9 10">
    <name type="scientific">Gossypium arboreum</name>
    <name type="common">Tree cotton</name>
    <name type="synonym">Gossypium nanking</name>
    <dbReference type="NCBI Taxonomy" id="29729"/>
    <lineage>
        <taxon>Eukaryota</taxon>
        <taxon>Viridiplantae</taxon>
        <taxon>Streptophyta</taxon>
        <taxon>Embryophyta</taxon>
        <taxon>Tracheophyta</taxon>
        <taxon>Spermatophyta</taxon>
        <taxon>Magnoliopsida</taxon>
        <taxon>eudicotyledons</taxon>
        <taxon>Gunneridae</taxon>
        <taxon>Pentapetalae</taxon>
        <taxon>rosids</taxon>
        <taxon>malvids</taxon>
        <taxon>Malvales</taxon>
        <taxon>Malvaceae</taxon>
        <taxon>Malvoideae</taxon>
        <taxon>Gossypium</taxon>
    </lineage>
</organism>
<dbReference type="InterPro" id="IPR045314">
    <property type="entry name" value="bZIP_plant_GBF1"/>
</dbReference>
<keyword evidence="6" id="KW-0539">Nucleus</keyword>
<evidence type="ECO:0000256" key="6">
    <source>
        <dbReference type="ARBA" id="ARBA00023242"/>
    </source>
</evidence>
<evidence type="ECO:0000256" key="3">
    <source>
        <dbReference type="ARBA" id="ARBA00023015"/>
    </source>
</evidence>
<dbReference type="GO" id="GO:0003677">
    <property type="term" value="F:DNA binding"/>
    <property type="evidence" value="ECO:0007669"/>
    <property type="project" value="UniProtKB-KW"/>
</dbReference>
<feature type="region of interest" description="Disordered" evidence="7">
    <location>
        <begin position="28"/>
        <end position="50"/>
    </location>
</feature>
<protein>
    <submittedName>
        <fullName evidence="9">Regulatory opaque-2</fullName>
    </submittedName>
</protein>
<dbReference type="Pfam" id="PF00170">
    <property type="entry name" value="bZIP_1"/>
    <property type="match status" value="1"/>
</dbReference>
<dbReference type="SMART" id="SM00338">
    <property type="entry name" value="BRLZ"/>
    <property type="match status" value="1"/>
</dbReference>
<dbReference type="Proteomes" id="UP000032142">
    <property type="component" value="Unassembled WGS sequence"/>
</dbReference>
<dbReference type="GO" id="GO:0005634">
    <property type="term" value="C:nucleus"/>
    <property type="evidence" value="ECO:0007669"/>
    <property type="project" value="UniProtKB-SubCell"/>
</dbReference>
<dbReference type="FunFam" id="1.20.5.170:FF:000020">
    <property type="entry name" value="BZIP transcription factor"/>
    <property type="match status" value="1"/>
</dbReference>
<name>A0A0B0NGT4_GOSAR</name>
<comment type="similarity">
    <text evidence="2">Belongs to the bZIP family.</text>
</comment>
<comment type="subcellular location">
    <subcellularLocation>
        <location evidence="1">Nucleus</location>
    </subcellularLocation>
</comment>
<evidence type="ECO:0000259" key="8">
    <source>
        <dbReference type="PROSITE" id="PS50217"/>
    </source>
</evidence>